<feature type="chain" id="PRO_5046091631" description="Lipoprotein" evidence="1">
    <location>
        <begin position="19"/>
        <end position="105"/>
    </location>
</feature>
<name>A0ABX8JDQ0_9BACT</name>
<accession>A0ABX8JDQ0</accession>
<feature type="signal peptide" evidence="1">
    <location>
        <begin position="1"/>
        <end position="18"/>
    </location>
</feature>
<evidence type="ECO:0000313" key="2">
    <source>
        <dbReference type="EMBL" id="QWV96520.1"/>
    </source>
</evidence>
<keyword evidence="3" id="KW-1185">Reference proteome</keyword>
<sequence>MMRKLVFHLWLVLATAIAAGCSAESKVPGSWAGSTGTIVLKKDHKGTISPPAGSKLPSDVPLVWKMQGDDLVQLDIGAPVGQTYVGRLIDDRTFSLEGGKFVKQK</sequence>
<evidence type="ECO:0000256" key="1">
    <source>
        <dbReference type="SAM" id="SignalP"/>
    </source>
</evidence>
<proteinExistence type="predicted"/>
<dbReference type="Proteomes" id="UP000683493">
    <property type="component" value="Chromosome"/>
</dbReference>
<evidence type="ECO:0000313" key="3">
    <source>
        <dbReference type="Proteomes" id="UP000683493"/>
    </source>
</evidence>
<dbReference type="EMBL" id="CP076724">
    <property type="protein sequence ID" value="QWV96520.1"/>
    <property type="molecule type" value="Genomic_DNA"/>
</dbReference>
<protein>
    <recommendedName>
        <fullName evidence="4">Lipoprotein</fullName>
    </recommendedName>
</protein>
<keyword evidence="1" id="KW-0732">Signal</keyword>
<organism evidence="2 3">
    <name type="scientific">Geomonas diazotrophica</name>
    <dbReference type="NCBI Taxonomy" id="2843197"/>
    <lineage>
        <taxon>Bacteria</taxon>
        <taxon>Pseudomonadati</taxon>
        <taxon>Thermodesulfobacteriota</taxon>
        <taxon>Desulfuromonadia</taxon>
        <taxon>Geobacterales</taxon>
        <taxon>Geobacteraceae</taxon>
        <taxon>Geomonas</taxon>
    </lineage>
</organism>
<dbReference type="PROSITE" id="PS51257">
    <property type="entry name" value="PROKAR_LIPOPROTEIN"/>
    <property type="match status" value="1"/>
</dbReference>
<reference evidence="2 3" key="1">
    <citation type="submission" date="2021-06" db="EMBL/GenBank/DDBJ databases">
        <title>Gemonas diversity in paddy soil.</title>
        <authorList>
            <person name="Liu G."/>
        </authorList>
    </citation>
    <scope>NUCLEOTIDE SEQUENCE [LARGE SCALE GENOMIC DNA]</scope>
    <source>
        <strain evidence="2 3">RG29</strain>
    </source>
</reference>
<evidence type="ECO:0008006" key="4">
    <source>
        <dbReference type="Google" id="ProtNLM"/>
    </source>
</evidence>
<gene>
    <name evidence="2" type="ORF">KP005_14215</name>
</gene>